<evidence type="ECO:0000256" key="6">
    <source>
        <dbReference type="ARBA" id="ARBA00023004"/>
    </source>
</evidence>
<comment type="cofactor">
    <cofactor evidence="1">
        <name>heme</name>
        <dbReference type="ChEBI" id="CHEBI:30413"/>
    </cofactor>
</comment>
<keyword evidence="4 8" id="KW-0479">Metal-binding</keyword>
<evidence type="ECO:0000313" key="11">
    <source>
        <dbReference type="Proteomes" id="UP001446871"/>
    </source>
</evidence>
<dbReference type="InterPro" id="IPR001128">
    <property type="entry name" value="Cyt_P450"/>
</dbReference>
<dbReference type="SUPFAM" id="SSF48264">
    <property type="entry name" value="Cytochrome P450"/>
    <property type="match status" value="1"/>
</dbReference>
<dbReference type="Pfam" id="PF00067">
    <property type="entry name" value="p450"/>
    <property type="match status" value="1"/>
</dbReference>
<evidence type="ECO:0000256" key="5">
    <source>
        <dbReference type="ARBA" id="ARBA00023002"/>
    </source>
</evidence>
<proteinExistence type="inferred from homology"/>
<keyword evidence="9" id="KW-1133">Transmembrane helix</keyword>
<dbReference type="Gene3D" id="1.10.630.10">
    <property type="entry name" value="Cytochrome P450"/>
    <property type="match status" value="1"/>
</dbReference>
<evidence type="ECO:0000256" key="8">
    <source>
        <dbReference type="RuleBase" id="RU000461"/>
    </source>
</evidence>
<sequence length="504" mass="55423">MLADLLSSVHVWTALTILVGAYLLRPKKKSPFPVVNSYSGDFLGRRARREVRDNARGLIAEGLAKHKGPITIVLPRGQQKIVLPASLAGWVKSNKDLDHQQLVKEDFFADVPGFEAQTVLHGPDNAAKRIIATKLGQNESTLAPMSASLAQGLQTLWGDDSKAWRTIDWRGDTMGLIARAASSVFVGPQQAGDQEWLGLVQGYVLSYFTAVGELHGYPAWSRSLVHWVLPSAAACRKMMRRARVMMQEVASKRRNEAERAGQEGKKAPEYNDVIAWAQADSGGSSIDPGELQLSLAMAALFTTTEMFRQILIELASHPEFVEPLRSEVSREVSAHGISLVALNNMGLLDSFMKESQRESAGLVVLERAALRDTVLPTGQVIPRGAHIMVDSSELWDPAVYPSPLKFDGYRFLRKREDNGSSSQFVQSGLGFHVFGGGRHICPGRFFASNELKLALAHILLKYDIRLAQGCDKPKPIQAGFYAMVNPMVQLEVRRRSDGAVDILS</sequence>
<evidence type="ECO:0000256" key="7">
    <source>
        <dbReference type="ARBA" id="ARBA00023033"/>
    </source>
</evidence>
<evidence type="ECO:0000256" key="2">
    <source>
        <dbReference type="ARBA" id="ARBA00010617"/>
    </source>
</evidence>
<evidence type="ECO:0000256" key="4">
    <source>
        <dbReference type="ARBA" id="ARBA00022723"/>
    </source>
</evidence>
<dbReference type="InterPro" id="IPR017972">
    <property type="entry name" value="Cyt_P450_CS"/>
</dbReference>
<evidence type="ECO:0000256" key="3">
    <source>
        <dbReference type="ARBA" id="ARBA00022617"/>
    </source>
</evidence>
<evidence type="ECO:0000256" key="1">
    <source>
        <dbReference type="ARBA" id="ARBA00001971"/>
    </source>
</evidence>
<keyword evidence="9" id="KW-0812">Transmembrane</keyword>
<comment type="caution">
    <text evidence="10">The sequence shown here is derived from an EMBL/GenBank/DDBJ whole genome shotgun (WGS) entry which is preliminary data.</text>
</comment>
<keyword evidence="6 8" id="KW-0408">Iron</keyword>
<name>A0ABR1UJP6_9PEZI</name>
<reference evidence="10 11" key="1">
    <citation type="submission" date="2023-01" db="EMBL/GenBank/DDBJ databases">
        <title>Analysis of 21 Apiospora genomes using comparative genomics revels a genus with tremendous synthesis potential of carbohydrate active enzymes and secondary metabolites.</title>
        <authorList>
            <person name="Sorensen T."/>
        </authorList>
    </citation>
    <scope>NUCLEOTIDE SEQUENCE [LARGE SCALE GENOMIC DNA]</scope>
    <source>
        <strain evidence="10 11">CBS 83171</strain>
    </source>
</reference>
<keyword evidence="3 8" id="KW-0349">Heme</keyword>
<dbReference type="PROSITE" id="PS00086">
    <property type="entry name" value="CYTOCHROME_P450"/>
    <property type="match status" value="1"/>
</dbReference>
<dbReference type="PANTHER" id="PTHR46206:SF2">
    <property type="entry name" value="CYTOCHROME P450 MONOOXYGENASE AUSG-RELATED"/>
    <property type="match status" value="1"/>
</dbReference>
<protein>
    <recommendedName>
        <fullName evidence="12">Cytochrome P450</fullName>
    </recommendedName>
</protein>
<dbReference type="Proteomes" id="UP001446871">
    <property type="component" value="Unassembled WGS sequence"/>
</dbReference>
<gene>
    <name evidence="10" type="ORF">PG996_009074</name>
</gene>
<dbReference type="InterPro" id="IPR036396">
    <property type="entry name" value="Cyt_P450_sf"/>
</dbReference>
<evidence type="ECO:0008006" key="12">
    <source>
        <dbReference type="Google" id="ProtNLM"/>
    </source>
</evidence>
<keyword evidence="7 8" id="KW-0503">Monooxygenase</keyword>
<accession>A0ABR1UJP6</accession>
<comment type="similarity">
    <text evidence="2 8">Belongs to the cytochrome P450 family.</text>
</comment>
<keyword evidence="9" id="KW-0472">Membrane</keyword>
<dbReference type="CDD" id="cd11041">
    <property type="entry name" value="CYP503A1-like"/>
    <property type="match status" value="1"/>
</dbReference>
<dbReference type="InterPro" id="IPR002403">
    <property type="entry name" value="Cyt_P450_E_grp-IV"/>
</dbReference>
<evidence type="ECO:0000256" key="9">
    <source>
        <dbReference type="SAM" id="Phobius"/>
    </source>
</evidence>
<evidence type="ECO:0000313" key="10">
    <source>
        <dbReference type="EMBL" id="KAK8059144.1"/>
    </source>
</evidence>
<dbReference type="PANTHER" id="PTHR46206">
    <property type="entry name" value="CYTOCHROME P450"/>
    <property type="match status" value="1"/>
</dbReference>
<feature type="transmembrane region" description="Helical" evidence="9">
    <location>
        <begin position="6"/>
        <end position="24"/>
    </location>
</feature>
<keyword evidence="5 8" id="KW-0560">Oxidoreductase</keyword>
<dbReference type="PRINTS" id="PR00465">
    <property type="entry name" value="EP450IV"/>
</dbReference>
<dbReference type="EMBL" id="JAQQWM010000006">
    <property type="protein sequence ID" value="KAK8059144.1"/>
    <property type="molecule type" value="Genomic_DNA"/>
</dbReference>
<organism evidence="10 11">
    <name type="scientific">Apiospora saccharicola</name>
    <dbReference type="NCBI Taxonomy" id="335842"/>
    <lineage>
        <taxon>Eukaryota</taxon>
        <taxon>Fungi</taxon>
        <taxon>Dikarya</taxon>
        <taxon>Ascomycota</taxon>
        <taxon>Pezizomycotina</taxon>
        <taxon>Sordariomycetes</taxon>
        <taxon>Xylariomycetidae</taxon>
        <taxon>Amphisphaeriales</taxon>
        <taxon>Apiosporaceae</taxon>
        <taxon>Apiospora</taxon>
    </lineage>
</organism>
<keyword evidence="11" id="KW-1185">Reference proteome</keyword>